<keyword evidence="2" id="KW-1185">Reference proteome</keyword>
<dbReference type="Proteomes" id="UP001147653">
    <property type="component" value="Unassembled WGS sequence"/>
</dbReference>
<evidence type="ECO:0000313" key="1">
    <source>
        <dbReference type="EMBL" id="MDA0178806.1"/>
    </source>
</evidence>
<comment type="caution">
    <text evidence="1">The sequence shown here is derived from an EMBL/GenBank/DDBJ whole genome shotgun (WGS) entry which is preliminary data.</text>
</comment>
<dbReference type="EMBL" id="JAPDDP010000001">
    <property type="protein sequence ID" value="MDA0178806.1"/>
    <property type="molecule type" value="Genomic_DNA"/>
</dbReference>
<sequence length="313" mass="34731">MRLLLIGAAVFLAAWFTVLKPGGAEEALPPVAAANTTQPAATPAGATTTEAPADENTNVAAVAIPAEVLSKLPKDVAKAIKARKTVVLGVFTDDDKSYRPMADDDRYVRNALKKTNRYKGQVFAKNIGVAKLVDYAPLVNDLQVRQTPAVVVIDRNLKGTVLTGYVDRIAINQAIADARRDSIDPYITDSYLQQANDVCERFNLHESRFSLPTVRGKKLWQRTVKRWNVMGKQYIKAVKKLETPAKWKSLETLWVRTLKEGTDSGTKVMKAVIDDDYAAYLKAMDEWDAKYARKLDRRFNTVGLTACALDRRS</sequence>
<dbReference type="AlphaFoldDB" id="A0A9X3S755"/>
<evidence type="ECO:0008006" key="3">
    <source>
        <dbReference type="Google" id="ProtNLM"/>
    </source>
</evidence>
<protein>
    <recommendedName>
        <fullName evidence="3">Thioredoxin domain-containing protein</fullName>
    </recommendedName>
</protein>
<proteinExistence type="predicted"/>
<evidence type="ECO:0000313" key="2">
    <source>
        <dbReference type="Proteomes" id="UP001147653"/>
    </source>
</evidence>
<organism evidence="1 2">
    <name type="scientific">Solirubrobacter phytolaccae</name>
    <dbReference type="NCBI Taxonomy" id="1404360"/>
    <lineage>
        <taxon>Bacteria</taxon>
        <taxon>Bacillati</taxon>
        <taxon>Actinomycetota</taxon>
        <taxon>Thermoleophilia</taxon>
        <taxon>Solirubrobacterales</taxon>
        <taxon>Solirubrobacteraceae</taxon>
        <taxon>Solirubrobacter</taxon>
    </lineage>
</organism>
<reference evidence="1" key="1">
    <citation type="submission" date="2022-10" db="EMBL/GenBank/DDBJ databases">
        <title>The WGS of Solirubrobacter phytolaccae KCTC 29190.</title>
        <authorList>
            <person name="Jiang Z."/>
        </authorList>
    </citation>
    <scope>NUCLEOTIDE SEQUENCE</scope>
    <source>
        <strain evidence="1">KCTC 29190</strain>
    </source>
</reference>
<dbReference type="RefSeq" id="WP_270023074.1">
    <property type="nucleotide sequence ID" value="NZ_JAPDDP010000001.1"/>
</dbReference>
<accession>A0A9X3S755</accession>
<gene>
    <name evidence="1" type="ORF">OJ997_00745</name>
</gene>
<name>A0A9X3S755_9ACTN</name>